<sequence length="150" mass="17118">MPGFYTSKNIIDWGYDVKSMDGGLLFIGVFFGLIFTICLLLIMYYKQISEGLEDKQNFIIMQQVGLSDDDVKSTIHRQIMLVFGLPLVVAILHTMMGLKITIRLLYALNLYNTNLILLCALGIIAVFTVFYILSYFVTASTYYKIVKRKS</sequence>
<gene>
    <name evidence="2" type="ORF">SDC9_152546</name>
</gene>
<accession>A0A645EV37</accession>
<organism evidence="2">
    <name type="scientific">bioreactor metagenome</name>
    <dbReference type="NCBI Taxonomy" id="1076179"/>
    <lineage>
        <taxon>unclassified sequences</taxon>
        <taxon>metagenomes</taxon>
        <taxon>ecological metagenomes</taxon>
    </lineage>
</organism>
<evidence type="ECO:0008006" key="3">
    <source>
        <dbReference type="Google" id="ProtNLM"/>
    </source>
</evidence>
<protein>
    <recommendedName>
        <fullName evidence="3">ABC3 transporter permease protein domain-containing protein</fullName>
    </recommendedName>
</protein>
<comment type="caution">
    <text evidence="2">The sequence shown here is derived from an EMBL/GenBank/DDBJ whole genome shotgun (WGS) entry which is preliminary data.</text>
</comment>
<reference evidence="2" key="1">
    <citation type="submission" date="2019-08" db="EMBL/GenBank/DDBJ databases">
        <authorList>
            <person name="Kucharzyk K."/>
            <person name="Murdoch R.W."/>
            <person name="Higgins S."/>
            <person name="Loffler F."/>
        </authorList>
    </citation>
    <scope>NUCLEOTIDE SEQUENCE</scope>
</reference>
<feature type="transmembrane region" description="Helical" evidence="1">
    <location>
        <begin position="79"/>
        <end position="102"/>
    </location>
</feature>
<keyword evidence="1" id="KW-0472">Membrane</keyword>
<dbReference type="PANTHER" id="PTHR46795:SF3">
    <property type="entry name" value="ABC TRANSPORTER PERMEASE"/>
    <property type="match status" value="1"/>
</dbReference>
<name>A0A645EV37_9ZZZZ</name>
<feature type="transmembrane region" description="Helical" evidence="1">
    <location>
        <begin position="114"/>
        <end position="138"/>
    </location>
</feature>
<dbReference type="InterPro" id="IPR052536">
    <property type="entry name" value="ABC-4_Integral_Memb_Prot"/>
</dbReference>
<evidence type="ECO:0000313" key="2">
    <source>
        <dbReference type="EMBL" id="MPN05296.1"/>
    </source>
</evidence>
<proteinExistence type="predicted"/>
<keyword evidence="1" id="KW-0812">Transmembrane</keyword>
<keyword evidence="1" id="KW-1133">Transmembrane helix</keyword>
<dbReference type="PANTHER" id="PTHR46795">
    <property type="entry name" value="ABC TRANSPORTER PERMEASE-RELATED-RELATED"/>
    <property type="match status" value="1"/>
</dbReference>
<dbReference type="AlphaFoldDB" id="A0A645EV37"/>
<dbReference type="EMBL" id="VSSQ01051209">
    <property type="protein sequence ID" value="MPN05296.1"/>
    <property type="molecule type" value="Genomic_DNA"/>
</dbReference>
<evidence type="ECO:0000256" key="1">
    <source>
        <dbReference type="SAM" id="Phobius"/>
    </source>
</evidence>
<feature type="transmembrane region" description="Helical" evidence="1">
    <location>
        <begin position="23"/>
        <end position="45"/>
    </location>
</feature>